<dbReference type="PANTHER" id="PTHR38011:SF11">
    <property type="entry name" value="2,5-DIAMINO-6-RIBOSYLAMINO-4(3H)-PYRIMIDINONE 5'-PHOSPHATE REDUCTASE"/>
    <property type="match status" value="1"/>
</dbReference>
<dbReference type="Gene3D" id="3.40.430.10">
    <property type="entry name" value="Dihydrofolate Reductase, subunit A"/>
    <property type="match status" value="1"/>
</dbReference>
<reference evidence="2" key="2">
    <citation type="submission" date="2019-12" db="EMBL/GenBank/DDBJ databases">
        <authorList>
            <person name="Hoang T.H.H."/>
            <person name="Okutani A."/>
        </authorList>
    </citation>
    <scope>NUCLEOTIDE SEQUENCE</scope>
    <source>
        <strain evidence="2">LamDB</strain>
    </source>
</reference>
<dbReference type="InterPro" id="IPR050765">
    <property type="entry name" value="Riboflavin_Biosynth_HTPR"/>
</dbReference>
<name>A0A640N0C5_BACAN</name>
<dbReference type="GO" id="GO:0008703">
    <property type="term" value="F:5-amino-6-(5-phosphoribosylamino)uracil reductase activity"/>
    <property type="evidence" value="ECO:0007669"/>
    <property type="project" value="InterPro"/>
</dbReference>
<dbReference type="Pfam" id="PF01872">
    <property type="entry name" value="RibD_C"/>
    <property type="match status" value="1"/>
</dbReference>
<gene>
    <name evidence="2" type="ORF">LamDB_50380</name>
</gene>
<dbReference type="EMBL" id="BLEX01000011">
    <property type="protein sequence ID" value="GEU19546.1"/>
    <property type="molecule type" value="Genomic_DNA"/>
</dbReference>
<dbReference type="AlphaFoldDB" id="A0A640N0C5"/>
<dbReference type="PANTHER" id="PTHR38011">
    <property type="entry name" value="DIHYDROFOLATE REDUCTASE FAMILY PROTEIN (AFU_ORTHOLOGUE AFUA_8G06820)"/>
    <property type="match status" value="1"/>
</dbReference>
<feature type="domain" description="Bacterial bifunctional deaminase-reductase C-terminal" evidence="1">
    <location>
        <begin position="9"/>
        <end position="163"/>
    </location>
</feature>
<dbReference type="GO" id="GO:0009231">
    <property type="term" value="P:riboflavin biosynthetic process"/>
    <property type="evidence" value="ECO:0007669"/>
    <property type="project" value="InterPro"/>
</dbReference>
<dbReference type="SUPFAM" id="SSF53597">
    <property type="entry name" value="Dihydrofolate reductase-like"/>
    <property type="match status" value="1"/>
</dbReference>
<sequence>MMTANICAYLGVSVDGYIADRYESVQFLEDVEGEGDNGYAQFYDNVDVVIMGGNTFRWLLDNNVKENPYEGKKVIVITSKNVAIDWDIEFYSGDLNTLFNRFNNEEFVWIVGGGALISELLNLNILTSMRLTLAPKLLGQGVNLFNDMTDQVQLNLKDVTQYNQFVELSYDVQYD</sequence>
<evidence type="ECO:0000259" key="1">
    <source>
        <dbReference type="Pfam" id="PF01872"/>
    </source>
</evidence>
<proteinExistence type="predicted"/>
<protein>
    <submittedName>
        <fullName evidence="2">Dihydrofolate reductase</fullName>
    </submittedName>
</protein>
<evidence type="ECO:0000313" key="2">
    <source>
        <dbReference type="EMBL" id="GEU19546.1"/>
    </source>
</evidence>
<reference evidence="2" key="1">
    <citation type="submission" date="2019-12" db="EMBL/GenBank/DDBJ databases">
        <title>Epidemiological and comparative genomic analysis of Bacillus anthracis isolated from northern Vietnam.</title>
        <authorList>
            <person name="Hoang T.T.H."/>
            <person name="Dang D.A."/>
            <person name="Pham M.H."/>
            <person name="Luong M.H."/>
            <person name="Tran N.D."/>
            <person name="Nguyen T.H."/>
            <person name="Nguyen T.T."/>
            <person name="Inoue S."/>
            <person name="Morikawa S."/>
            <person name="Okutani A."/>
        </authorList>
    </citation>
    <scope>NUCLEOTIDE SEQUENCE</scope>
    <source>
        <strain evidence="2">LamDB</strain>
    </source>
</reference>
<dbReference type="InterPro" id="IPR002734">
    <property type="entry name" value="RibDG_C"/>
</dbReference>
<accession>A0A640N0C5</accession>
<comment type="caution">
    <text evidence="2">The sequence shown here is derived from an EMBL/GenBank/DDBJ whole genome shotgun (WGS) entry which is preliminary data.</text>
</comment>
<organism evidence="2">
    <name type="scientific">Bacillus anthracis</name>
    <name type="common">anthrax bacterium</name>
    <dbReference type="NCBI Taxonomy" id="1392"/>
    <lineage>
        <taxon>Bacteria</taxon>
        <taxon>Bacillati</taxon>
        <taxon>Bacillota</taxon>
        <taxon>Bacilli</taxon>
        <taxon>Bacillales</taxon>
        <taxon>Bacillaceae</taxon>
        <taxon>Bacillus</taxon>
        <taxon>Bacillus cereus group</taxon>
    </lineage>
</organism>
<dbReference type="InterPro" id="IPR024072">
    <property type="entry name" value="DHFR-like_dom_sf"/>
</dbReference>